<name>A0A9W6BXP6_9CHLO</name>
<accession>A0A9W6BXP6</accession>
<feature type="compositionally biased region" description="Pro residues" evidence="1">
    <location>
        <begin position="263"/>
        <end position="286"/>
    </location>
</feature>
<evidence type="ECO:0000259" key="2">
    <source>
        <dbReference type="Pfam" id="PF05057"/>
    </source>
</evidence>
<dbReference type="Proteomes" id="UP001165080">
    <property type="component" value="Unassembled WGS sequence"/>
</dbReference>
<dbReference type="Gene3D" id="3.40.50.1820">
    <property type="entry name" value="alpha/beta hydrolase"/>
    <property type="match status" value="1"/>
</dbReference>
<evidence type="ECO:0000256" key="1">
    <source>
        <dbReference type="SAM" id="MobiDB-lite"/>
    </source>
</evidence>
<feature type="domain" description="DUF676" evidence="2">
    <location>
        <begin position="5"/>
        <end position="224"/>
    </location>
</feature>
<dbReference type="EMBL" id="BRXU01000030">
    <property type="protein sequence ID" value="GLC59765.1"/>
    <property type="molecule type" value="Genomic_DNA"/>
</dbReference>
<dbReference type="PANTHER" id="PTHR12482:SF11">
    <property type="entry name" value="LIPASE YOR059C ISOFORM X1"/>
    <property type="match status" value="1"/>
</dbReference>
<evidence type="ECO:0000313" key="3">
    <source>
        <dbReference type="EMBL" id="GLC59765.1"/>
    </source>
</evidence>
<feature type="compositionally biased region" description="Low complexity" evidence="1">
    <location>
        <begin position="292"/>
        <end position="311"/>
    </location>
</feature>
<protein>
    <recommendedName>
        <fullName evidence="2">DUF676 domain-containing protein</fullName>
    </recommendedName>
</protein>
<dbReference type="SUPFAM" id="SSF53474">
    <property type="entry name" value="alpha/beta-Hydrolases"/>
    <property type="match status" value="1"/>
</dbReference>
<comment type="caution">
    <text evidence="3">The sequence shown here is derived from an EMBL/GenBank/DDBJ whole genome shotgun (WGS) entry which is preliminary data.</text>
</comment>
<reference evidence="3 4" key="1">
    <citation type="journal article" date="2023" name="Commun. Biol.">
        <title>Reorganization of the ancestral sex-determining regions during the evolution of trioecy in Pleodorina starrii.</title>
        <authorList>
            <person name="Takahashi K."/>
            <person name="Suzuki S."/>
            <person name="Kawai-Toyooka H."/>
            <person name="Yamamoto K."/>
            <person name="Hamaji T."/>
            <person name="Ootsuki R."/>
            <person name="Yamaguchi H."/>
            <person name="Kawachi M."/>
            <person name="Higashiyama T."/>
            <person name="Nozaki H."/>
        </authorList>
    </citation>
    <scope>NUCLEOTIDE SEQUENCE [LARGE SCALE GENOMIC DNA]</scope>
    <source>
        <strain evidence="3 4">NIES-4479</strain>
    </source>
</reference>
<keyword evidence="4" id="KW-1185">Reference proteome</keyword>
<feature type="region of interest" description="Disordered" evidence="1">
    <location>
        <begin position="248"/>
        <end position="316"/>
    </location>
</feature>
<dbReference type="InterPro" id="IPR044294">
    <property type="entry name" value="Lipase-like"/>
</dbReference>
<sequence length="509" mass="52833">MKCRHDPDHLLVLVHGLADTCHAWDNFVKELQKMEPSEILIHASAVNARFRTHDGFDKCGERLAAEIRQLVQRQPQLKRISVIGHSMGGMIARYALGLLFDPSDCSIAGLAPTHYVTLATPHLGLTVDEGPARVPFVAWAGHIPLLGRGVQRALQAVAHSVARTWFRGTGRHFLALDGGPGELPLLMLMAMDAPDRGQYFFSALAAFASRACYGNVGRDHWVSWENSTIRATEDLPSISPDVVQHGRGVVREDPPEAGLSPGLLPPKPSTRAGPPPPPLSPYPSPPSGSGGPAAAAPAPTSAAAAPTAAATDKGSRAATEAAAPVMSALPAGAATASFDAVAPSAAAACPSPGEPLEAEVKVGVGSRPVCSCCVSDAGRHTAGCGSPPAAGDRVAGPSGGGAAAAAAFRGGGATAAEAVALERAAERAVESPQQVVCFALERLRLLRWRRVDVSFGGARIGTAHNNIQATRWTNRVGFSVLEHLRTHLQAVDQLLAAEEAGGKGKVQLP</sequence>
<organism evidence="3 4">
    <name type="scientific">Pleodorina starrii</name>
    <dbReference type="NCBI Taxonomy" id="330485"/>
    <lineage>
        <taxon>Eukaryota</taxon>
        <taxon>Viridiplantae</taxon>
        <taxon>Chlorophyta</taxon>
        <taxon>core chlorophytes</taxon>
        <taxon>Chlorophyceae</taxon>
        <taxon>CS clade</taxon>
        <taxon>Chlamydomonadales</taxon>
        <taxon>Volvocaceae</taxon>
        <taxon>Pleodorina</taxon>
    </lineage>
</organism>
<proteinExistence type="predicted"/>
<dbReference type="Pfam" id="PF05057">
    <property type="entry name" value="DUF676"/>
    <property type="match status" value="1"/>
</dbReference>
<dbReference type="InterPro" id="IPR029058">
    <property type="entry name" value="AB_hydrolase_fold"/>
</dbReference>
<gene>
    <name evidence="3" type="primary">PLEST010227</name>
    <name evidence="3" type="ORF">PLESTB_001533200</name>
</gene>
<dbReference type="AlphaFoldDB" id="A0A9W6BXP6"/>
<dbReference type="PANTHER" id="PTHR12482">
    <property type="entry name" value="LIPASE ROG1-RELATED-RELATED"/>
    <property type="match status" value="1"/>
</dbReference>
<evidence type="ECO:0000313" key="4">
    <source>
        <dbReference type="Proteomes" id="UP001165080"/>
    </source>
</evidence>
<dbReference type="InterPro" id="IPR007751">
    <property type="entry name" value="DUF676_lipase-like"/>
</dbReference>